<dbReference type="Proteomes" id="UP000652761">
    <property type="component" value="Unassembled WGS sequence"/>
</dbReference>
<evidence type="ECO:0000259" key="3">
    <source>
        <dbReference type="Pfam" id="PF04783"/>
    </source>
</evidence>
<evidence type="ECO:0000256" key="1">
    <source>
        <dbReference type="SAM" id="MobiDB-lite"/>
    </source>
</evidence>
<evidence type="ECO:0000259" key="2">
    <source>
        <dbReference type="Pfam" id="PF04782"/>
    </source>
</evidence>
<dbReference type="AlphaFoldDB" id="A0A843VXC9"/>
<comment type="caution">
    <text evidence="4">The sequence shown here is derived from an EMBL/GenBank/DDBJ whole genome shotgun (WGS) entry which is preliminary data.</text>
</comment>
<evidence type="ECO:0000313" key="5">
    <source>
        <dbReference type="Proteomes" id="UP000652761"/>
    </source>
</evidence>
<dbReference type="EMBL" id="NMUH01003066">
    <property type="protein sequence ID" value="MQM03603.1"/>
    <property type="molecule type" value="Genomic_DNA"/>
</dbReference>
<dbReference type="PANTHER" id="PTHR21450:SF3">
    <property type="entry name" value="DUF630 FAMILY PROTEIN (DUF630 AND DUF632)"/>
    <property type="match status" value="1"/>
</dbReference>
<dbReference type="Pfam" id="PF04782">
    <property type="entry name" value="DUF632"/>
    <property type="match status" value="1"/>
</dbReference>
<sequence length="733" mass="81311">MGCSASKLEDEEAVRLCRDRKGFIKQAVEQRTRFASGHLAYIQSLKRVSAALRSYVDGDEHHDFFSDSCSTPPFTPVKRLSPEIIGIPLKSFSPALDLPSKGPHMVHYLRSGGNPAVSVEERPQSPESVRIASYYPSDHYGIDGFFTMQSPPTNSSFFSSSPHNAPSYPPPSPQQSQWDIFWNPFSSLDAYGYPSQYSPDRTAINDEIAGLRQIREEEGIPDLEEEDTKPENVDETCEVDTNEVEETTIEHPDELNPQSDTMHNVKECQSHGADSIEVSKMQKAAELDINHAQELTGNREIAEETPGFTVYMNRRPASMAEVIRDIEHQFIRIYDSAHEVSLMLEASRAQYSSTSNELTAVKMLNPVTLFRSASFRSASSRFLQSSIPKDDAYETSSDLSEDFCMMSGSHQSTLDRLYAWEKKLYEEVKSGERIRIAYERKCTQLRNHDVNGEDPSIVDKTRIAMRDLNTRLKVSIHSVEAISKRIETLRDQELHPQLMELIGGLGRMWRTMADCHHVQKRTIDEAKLLLATTPKLLGGPGPAGHSRPAARLEAELRHWRCCLHSWVSAQRCYARAIAGWLLRCAQLPGGHDAAAPRPLSPPRSSGAPPVFGLCMQWSRLLDAVSEERALEGLDFFVGGVYTVAGQQREVEEAARRGARVPMGLEIPAAEVEAGVATVTPEKASEVAVKVLCAGMSVAVTALAEFAAGSRDGYEELQRRCPAAGPGRETMAGS</sequence>
<dbReference type="Pfam" id="PF04783">
    <property type="entry name" value="DUF630"/>
    <property type="match status" value="1"/>
</dbReference>
<evidence type="ECO:0000313" key="4">
    <source>
        <dbReference type="EMBL" id="MQM03603.1"/>
    </source>
</evidence>
<organism evidence="4 5">
    <name type="scientific">Colocasia esculenta</name>
    <name type="common">Wild taro</name>
    <name type="synonym">Arum esculentum</name>
    <dbReference type="NCBI Taxonomy" id="4460"/>
    <lineage>
        <taxon>Eukaryota</taxon>
        <taxon>Viridiplantae</taxon>
        <taxon>Streptophyta</taxon>
        <taxon>Embryophyta</taxon>
        <taxon>Tracheophyta</taxon>
        <taxon>Spermatophyta</taxon>
        <taxon>Magnoliopsida</taxon>
        <taxon>Liliopsida</taxon>
        <taxon>Araceae</taxon>
        <taxon>Aroideae</taxon>
        <taxon>Colocasieae</taxon>
        <taxon>Colocasia</taxon>
    </lineage>
</organism>
<reference evidence="4" key="1">
    <citation type="submission" date="2017-07" db="EMBL/GenBank/DDBJ databases">
        <title>Taro Niue Genome Assembly and Annotation.</title>
        <authorList>
            <person name="Atibalentja N."/>
            <person name="Keating K."/>
            <person name="Fields C.J."/>
        </authorList>
    </citation>
    <scope>NUCLEOTIDE SEQUENCE</scope>
    <source>
        <strain evidence="4">Niue_2</strain>
        <tissue evidence="4">Leaf</tissue>
    </source>
</reference>
<accession>A0A843VXC9</accession>
<gene>
    <name evidence="4" type="ORF">Taro_036393</name>
</gene>
<feature type="compositionally biased region" description="Low complexity" evidence="1">
    <location>
        <begin position="153"/>
        <end position="166"/>
    </location>
</feature>
<feature type="region of interest" description="Disordered" evidence="1">
    <location>
        <begin position="153"/>
        <end position="175"/>
    </location>
</feature>
<name>A0A843VXC9_COLES</name>
<keyword evidence="5" id="KW-1185">Reference proteome</keyword>
<dbReference type="PANTHER" id="PTHR21450">
    <property type="entry name" value="PROTEIN ALTERED PHOSPHATE STARVATION RESPONSE 1"/>
    <property type="match status" value="1"/>
</dbReference>
<dbReference type="InterPro" id="IPR006868">
    <property type="entry name" value="DUF630"/>
</dbReference>
<feature type="domain" description="DUF632" evidence="2">
    <location>
        <begin position="319"/>
        <end position="640"/>
    </location>
</feature>
<proteinExistence type="predicted"/>
<dbReference type="OrthoDB" id="663995at2759"/>
<dbReference type="InterPro" id="IPR006867">
    <property type="entry name" value="DUF632"/>
</dbReference>
<feature type="domain" description="DUF630" evidence="3">
    <location>
        <begin position="1"/>
        <end position="59"/>
    </location>
</feature>
<protein>
    <submittedName>
        <fullName evidence="4">Uncharacterized protein</fullName>
    </submittedName>
</protein>